<dbReference type="InParanoid" id="F4X779"/>
<reference evidence="1" key="1">
    <citation type="submission" date="2011-02" db="EMBL/GenBank/DDBJ databases">
        <title>The genome of the leaf-cutting ant Acromyrmex echinatior suggests key adaptations to social evolution and fungus farming.</title>
        <authorList>
            <person name="Nygaard S."/>
            <person name="Zhang G."/>
        </authorList>
    </citation>
    <scope>NUCLEOTIDE SEQUENCE</scope>
</reference>
<protein>
    <submittedName>
        <fullName evidence="1">Uncharacterized protein</fullName>
    </submittedName>
</protein>
<name>F4X779_ACREC</name>
<gene>
    <name evidence="1" type="ORF">G5I_14217</name>
</gene>
<evidence type="ECO:0000313" key="2">
    <source>
        <dbReference type="Proteomes" id="UP000007755"/>
    </source>
</evidence>
<organism evidence="2">
    <name type="scientific">Acromyrmex echinatior</name>
    <name type="common">Panamanian leafcutter ant</name>
    <name type="synonym">Acromyrmex octospinosus echinatior</name>
    <dbReference type="NCBI Taxonomy" id="103372"/>
    <lineage>
        <taxon>Eukaryota</taxon>
        <taxon>Metazoa</taxon>
        <taxon>Ecdysozoa</taxon>
        <taxon>Arthropoda</taxon>
        <taxon>Hexapoda</taxon>
        <taxon>Insecta</taxon>
        <taxon>Pterygota</taxon>
        <taxon>Neoptera</taxon>
        <taxon>Endopterygota</taxon>
        <taxon>Hymenoptera</taxon>
        <taxon>Apocrita</taxon>
        <taxon>Aculeata</taxon>
        <taxon>Formicoidea</taxon>
        <taxon>Formicidae</taxon>
        <taxon>Myrmicinae</taxon>
        <taxon>Acromyrmex</taxon>
    </lineage>
</organism>
<accession>F4X779</accession>
<keyword evidence="2" id="KW-1185">Reference proteome</keyword>
<sequence>MPHRSKETKVVATSQHDLIDPQSLRRFSTLRVPIMNFLLPADYNSFVTLMVPNDLELPCVEKYMEFCRVTSTHTQTRTQTYVAWLPKRPLSSPPVCATAPREGTPLTVNSIKAHYGLSS</sequence>
<dbReference type="AlphaFoldDB" id="F4X779"/>
<dbReference type="Proteomes" id="UP000007755">
    <property type="component" value="Unassembled WGS sequence"/>
</dbReference>
<dbReference type="EMBL" id="GL888828">
    <property type="protein sequence ID" value="EGI57691.1"/>
    <property type="molecule type" value="Genomic_DNA"/>
</dbReference>
<proteinExistence type="predicted"/>
<evidence type="ECO:0000313" key="1">
    <source>
        <dbReference type="EMBL" id="EGI57691.1"/>
    </source>
</evidence>